<feature type="compositionally biased region" description="Basic and acidic residues" evidence="1">
    <location>
        <begin position="305"/>
        <end position="318"/>
    </location>
</feature>
<dbReference type="EMBL" id="ML977311">
    <property type="protein sequence ID" value="KAF2122133.1"/>
    <property type="molecule type" value="Genomic_DNA"/>
</dbReference>
<feature type="compositionally biased region" description="Polar residues" evidence="1">
    <location>
        <begin position="580"/>
        <end position="601"/>
    </location>
</feature>
<keyword evidence="3" id="KW-1185">Reference proteome</keyword>
<evidence type="ECO:0000313" key="3">
    <source>
        <dbReference type="Proteomes" id="UP000799770"/>
    </source>
</evidence>
<organism evidence="2 3">
    <name type="scientific">Lophiotrema nucula</name>
    <dbReference type="NCBI Taxonomy" id="690887"/>
    <lineage>
        <taxon>Eukaryota</taxon>
        <taxon>Fungi</taxon>
        <taxon>Dikarya</taxon>
        <taxon>Ascomycota</taxon>
        <taxon>Pezizomycotina</taxon>
        <taxon>Dothideomycetes</taxon>
        <taxon>Pleosporomycetidae</taxon>
        <taxon>Pleosporales</taxon>
        <taxon>Lophiotremataceae</taxon>
        <taxon>Lophiotrema</taxon>
    </lineage>
</organism>
<feature type="compositionally biased region" description="Polar residues" evidence="1">
    <location>
        <begin position="403"/>
        <end position="428"/>
    </location>
</feature>
<dbReference type="Proteomes" id="UP000799770">
    <property type="component" value="Unassembled WGS sequence"/>
</dbReference>
<feature type="compositionally biased region" description="Polar residues" evidence="1">
    <location>
        <begin position="540"/>
        <end position="569"/>
    </location>
</feature>
<sequence length="756" mass="84261">MKKALTNVFSRKRDKQVKSGLVEPTPYASRNHAIKKPEDPDNELTEEEAAALAAFPADARPYLTRFNPRSKLEVVSVNCGEKKKLRKISIEKIKPQCKILYALLNKPVEERRIALPDVTIEDLDKYIKYSNMMYAGDDAFPQDKYVPETMAHQLNWEDVACVAIITEKMQDDVLQKFIEDAISRKGKRVKYLPSKLFGGDVVDEVYTRTTAGSWVRKAFAEVASHSKTFTRNFDDADEFVEDVSKIMQKKGSAGVYDEDSDSDGYDVCRATEDIPPKEMVKYDDEFERLPLYESDSDEVVSVKTPKPEAKVHTPEKLTPETSELKAQQSFSKEAPSSARQTAVPHYPRPRLQESSTQIDKQSTVPSGPSTPHASQPLSQPTSAISVSVGKAAPGIPAASSIARQTSTRVPVTPQQQDPTLARTTQSLSAKAIKRPLARESQAPSTLHRKPSIYGSWRDRPSNPSQQQTHTPSLRHQPSFNGHYKDAKSEQMTWTPSGGRRTSISLEPQYSSHHRKPSVSEQQTRPASFIPRPGSVAESRPPTSLGHSSVSQRYPPSSYRQISTITQEAPPSSLRRHASISVAQTPTFRPQPTASQRPQSPSVGPFTPFAPESPLLSSAQQAQTLRHQPSTSQGYTPPHLRRQASVSQTNPPSSLRRQASTASMREPVNPSYANSGLRAQFLQSGTHVHRDEPTDNASFQQTVRRTDSQILREQPVRQPRNPVDAEELKRAPTLRHKGSRNFLTRQGSVQALRRAEF</sequence>
<feature type="compositionally biased region" description="Polar residues" evidence="1">
    <location>
        <begin position="614"/>
        <end position="634"/>
    </location>
</feature>
<feature type="region of interest" description="Disordered" evidence="1">
    <location>
        <begin position="1"/>
        <end position="42"/>
    </location>
</feature>
<accession>A0A6A5ZTE1</accession>
<feature type="region of interest" description="Disordered" evidence="1">
    <location>
        <begin position="296"/>
        <end position="671"/>
    </location>
</feature>
<evidence type="ECO:0000256" key="1">
    <source>
        <dbReference type="SAM" id="MobiDB-lite"/>
    </source>
</evidence>
<feature type="compositionally biased region" description="Polar residues" evidence="1">
    <location>
        <begin position="489"/>
        <end position="510"/>
    </location>
</feature>
<protein>
    <submittedName>
        <fullName evidence="2">Uncharacterized protein</fullName>
    </submittedName>
</protein>
<feature type="compositionally biased region" description="Polar residues" evidence="1">
    <location>
        <begin position="643"/>
        <end position="662"/>
    </location>
</feature>
<proteinExistence type="predicted"/>
<feature type="compositionally biased region" description="Polar residues" evidence="1">
    <location>
        <begin position="319"/>
        <end position="331"/>
    </location>
</feature>
<feature type="region of interest" description="Disordered" evidence="1">
    <location>
        <begin position="687"/>
        <end position="737"/>
    </location>
</feature>
<feature type="compositionally biased region" description="Polar residues" evidence="1">
    <location>
        <begin position="694"/>
        <end position="710"/>
    </location>
</feature>
<dbReference type="AlphaFoldDB" id="A0A6A5ZTE1"/>
<feature type="compositionally biased region" description="Low complexity" evidence="1">
    <location>
        <begin position="389"/>
        <end position="402"/>
    </location>
</feature>
<feature type="compositionally biased region" description="Polar residues" evidence="1">
    <location>
        <begin position="352"/>
        <end position="385"/>
    </location>
</feature>
<evidence type="ECO:0000313" key="2">
    <source>
        <dbReference type="EMBL" id="KAF2122133.1"/>
    </source>
</evidence>
<feature type="compositionally biased region" description="Polar residues" evidence="1">
    <location>
        <begin position="461"/>
        <end position="479"/>
    </location>
</feature>
<name>A0A6A5ZTE1_9PLEO</name>
<reference evidence="2" key="1">
    <citation type="journal article" date="2020" name="Stud. Mycol.">
        <title>101 Dothideomycetes genomes: a test case for predicting lifestyles and emergence of pathogens.</title>
        <authorList>
            <person name="Haridas S."/>
            <person name="Albert R."/>
            <person name="Binder M."/>
            <person name="Bloem J."/>
            <person name="Labutti K."/>
            <person name="Salamov A."/>
            <person name="Andreopoulos B."/>
            <person name="Baker S."/>
            <person name="Barry K."/>
            <person name="Bills G."/>
            <person name="Bluhm B."/>
            <person name="Cannon C."/>
            <person name="Castanera R."/>
            <person name="Culley D."/>
            <person name="Daum C."/>
            <person name="Ezra D."/>
            <person name="Gonzalez J."/>
            <person name="Henrissat B."/>
            <person name="Kuo A."/>
            <person name="Liang C."/>
            <person name="Lipzen A."/>
            <person name="Lutzoni F."/>
            <person name="Magnuson J."/>
            <person name="Mondo S."/>
            <person name="Nolan M."/>
            <person name="Ohm R."/>
            <person name="Pangilinan J."/>
            <person name="Park H.-J."/>
            <person name="Ramirez L."/>
            <person name="Alfaro M."/>
            <person name="Sun H."/>
            <person name="Tritt A."/>
            <person name="Yoshinaga Y."/>
            <person name="Zwiers L.-H."/>
            <person name="Turgeon B."/>
            <person name="Goodwin S."/>
            <person name="Spatafora J."/>
            <person name="Crous P."/>
            <person name="Grigoriev I."/>
        </authorList>
    </citation>
    <scope>NUCLEOTIDE SEQUENCE</scope>
    <source>
        <strain evidence="2">CBS 627.86</strain>
    </source>
</reference>
<gene>
    <name evidence="2" type="ORF">BDV96DRAFT_594059</name>
</gene>